<dbReference type="RefSeq" id="WP_185037218.1">
    <property type="nucleotide sequence ID" value="NZ_BAABFG010000005.1"/>
</dbReference>
<evidence type="ECO:0000313" key="2">
    <source>
        <dbReference type="EMBL" id="MBB4736702.1"/>
    </source>
</evidence>
<sequence length="417" mass="45299">MRKILIVGAGQAGLQLALSLRAEGYEVTLMSARTPEEIRSGWPTSTQAMFELALDTERAYQLNHWEEVTPPIHGLRVQLAAPPGNLALAFNAPFQRPAQSTDQRIKMARWLEDAEERGVEVIYNAATTQDLDAITQLGRYDLTVVAAGKGDLVAMFDRDPSRSPYSEPQRGLAVAYVHGLAPDPRWPDPHVGFHAVPGLGELFVIPGLTHSGPCDILFWEAVPGGPLDRWAGHPGRMDPAQHLAITLELIRENLPWVAERATNVQLTDAKATLHGRYTPTVRRPVAHLPGGGKVLGLADVVIANDPITGQGSNTAAKAADHYLRAILAHGEQPFDEQWMTETFEGFWTAHGAAVTGWTNAMLQPLPPHVQQLLGAASQNDRIAARFAAGFVDPNDFLNWFVDPEKATAYLAEVGAAG</sequence>
<dbReference type="SUPFAM" id="SSF51905">
    <property type="entry name" value="FAD/NAD(P)-binding domain"/>
    <property type="match status" value="1"/>
</dbReference>
<proteinExistence type="predicted"/>
<dbReference type="PRINTS" id="PR00420">
    <property type="entry name" value="RNGMNOXGNASE"/>
</dbReference>
<evidence type="ECO:0000259" key="1">
    <source>
        <dbReference type="Pfam" id="PF17885"/>
    </source>
</evidence>
<name>A0A7W7GR19_9ACTN</name>
<accession>A0A7W7GR19</accession>
<dbReference type="Gene3D" id="6.10.250.650">
    <property type="match status" value="1"/>
</dbReference>
<evidence type="ECO:0000313" key="3">
    <source>
        <dbReference type="Proteomes" id="UP000546162"/>
    </source>
</evidence>
<organism evidence="2 3">
    <name type="scientific">Actinoplanes octamycinicus</name>
    <dbReference type="NCBI Taxonomy" id="135948"/>
    <lineage>
        <taxon>Bacteria</taxon>
        <taxon>Bacillati</taxon>
        <taxon>Actinomycetota</taxon>
        <taxon>Actinomycetes</taxon>
        <taxon>Micromonosporales</taxon>
        <taxon>Micromonosporaceae</taxon>
        <taxon>Actinoplanes</taxon>
    </lineage>
</organism>
<dbReference type="AlphaFoldDB" id="A0A7W7GR19"/>
<reference evidence="2 3" key="1">
    <citation type="submission" date="2020-08" db="EMBL/GenBank/DDBJ databases">
        <title>Sequencing the genomes of 1000 actinobacteria strains.</title>
        <authorList>
            <person name="Klenk H.-P."/>
        </authorList>
    </citation>
    <scope>NUCLEOTIDE SEQUENCE [LARGE SCALE GENOMIC DNA]</scope>
    <source>
        <strain evidence="2 3">DSM 45809</strain>
    </source>
</reference>
<gene>
    <name evidence="2" type="ORF">BJY16_000161</name>
</gene>
<dbReference type="Proteomes" id="UP000546162">
    <property type="component" value="Unassembled WGS sequence"/>
</dbReference>
<dbReference type="Gene3D" id="3.50.50.60">
    <property type="entry name" value="FAD/NAD(P)-binding domain"/>
    <property type="match status" value="3"/>
</dbReference>
<dbReference type="InterPro" id="IPR036188">
    <property type="entry name" value="FAD/NAD-bd_sf"/>
</dbReference>
<protein>
    <submittedName>
        <fullName evidence="2">2-polyprenyl-6-methoxyphenol hydroxylase-like FAD-dependent oxidoreductase</fullName>
    </submittedName>
</protein>
<keyword evidence="3" id="KW-1185">Reference proteome</keyword>
<dbReference type="EMBL" id="JACHNB010000001">
    <property type="protein sequence ID" value="MBB4736702.1"/>
    <property type="molecule type" value="Genomic_DNA"/>
</dbReference>
<comment type="caution">
    <text evidence="2">The sequence shown here is derived from an EMBL/GenBank/DDBJ whole genome shotgun (WGS) entry which is preliminary data.</text>
</comment>
<feature type="domain" description="Styrene monooxygenase StyA putative substrate binding" evidence="1">
    <location>
        <begin position="148"/>
        <end position="260"/>
    </location>
</feature>
<dbReference type="Pfam" id="PF17885">
    <property type="entry name" value="Smoa_sbd"/>
    <property type="match status" value="1"/>
</dbReference>
<dbReference type="InterPro" id="IPR041654">
    <property type="entry name" value="StyA_sbd"/>
</dbReference>